<dbReference type="AlphaFoldDB" id="A0A2D4PDD6"/>
<reference evidence="1" key="2">
    <citation type="submission" date="2017-11" db="EMBL/GenBank/DDBJ databases">
        <title>Coralsnake Venomics: Analyses of Venom Gland Transcriptomes and Proteomes of Six Brazilian Taxa.</title>
        <authorList>
            <person name="Aird S.D."/>
            <person name="Jorge da Silva N."/>
            <person name="Qiu L."/>
            <person name="Villar-Briones A."/>
            <person name="Aparecida-Saddi V."/>
            <person name="Campos-Telles M.P."/>
            <person name="Grau M."/>
            <person name="Mikheyev A.S."/>
        </authorList>
    </citation>
    <scope>NUCLEOTIDE SEQUENCE</scope>
    <source>
        <tissue evidence="1">Venom_gland</tissue>
    </source>
</reference>
<protein>
    <submittedName>
        <fullName evidence="1">Uncharacterized protein</fullName>
    </submittedName>
</protein>
<accession>A0A2D4PDD6</accession>
<evidence type="ECO:0000313" key="1">
    <source>
        <dbReference type="EMBL" id="LAB56024.1"/>
    </source>
</evidence>
<proteinExistence type="predicted"/>
<sequence length="221" mass="25149">MCFILIHKIILQVYFRRATILNNAGSVEDALKVFLHCLSLDEGFVLAKVEAKKILCNLLSPENINETLKESALNTSYVRSKQLKHSSAFEMEESYDCSQLTPVSVLEEPQVILDIVGGNLQRAQSVNSLDSVEKDAKGNVLKRVSSEPLLSGQEKGTYFERKLPFSKQNATICEDGNKKINIWSHVLFYELCTISCFNLFRNSKRECYLFNHLWNSSRKFG</sequence>
<dbReference type="EMBL" id="IACN01061729">
    <property type="protein sequence ID" value="LAB56024.1"/>
    <property type="molecule type" value="Transcribed_RNA"/>
</dbReference>
<organism evidence="1">
    <name type="scientific">Micrurus surinamensis</name>
    <name type="common">Surinam coral snake</name>
    <dbReference type="NCBI Taxonomy" id="129470"/>
    <lineage>
        <taxon>Eukaryota</taxon>
        <taxon>Metazoa</taxon>
        <taxon>Chordata</taxon>
        <taxon>Craniata</taxon>
        <taxon>Vertebrata</taxon>
        <taxon>Euteleostomi</taxon>
        <taxon>Lepidosauria</taxon>
        <taxon>Squamata</taxon>
        <taxon>Bifurcata</taxon>
        <taxon>Unidentata</taxon>
        <taxon>Episquamata</taxon>
        <taxon>Toxicofera</taxon>
        <taxon>Serpentes</taxon>
        <taxon>Colubroidea</taxon>
        <taxon>Elapidae</taxon>
        <taxon>Elapinae</taxon>
        <taxon>Micrurus</taxon>
    </lineage>
</organism>
<name>A0A2D4PDD6_MICSU</name>
<reference evidence="1" key="1">
    <citation type="submission" date="2017-07" db="EMBL/GenBank/DDBJ databases">
        <authorList>
            <person name="Mikheyev A."/>
            <person name="Grau M."/>
        </authorList>
    </citation>
    <scope>NUCLEOTIDE SEQUENCE</scope>
    <source>
        <tissue evidence="1">Venom_gland</tissue>
    </source>
</reference>